<reference evidence="2 3" key="1">
    <citation type="submission" date="2020-08" db="EMBL/GenBank/DDBJ databases">
        <title>Complete Genome Sequence of Effusibacillus dendaii Strain skT53, Isolated from Farmland soil.</title>
        <authorList>
            <person name="Konishi T."/>
            <person name="Kawasaki H."/>
        </authorList>
    </citation>
    <scope>NUCLEOTIDE SEQUENCE [LARGE SCALE GENOMIC DNA]</scope>
    <source>
        <strain evidence="3">skT53</strain>
    </source>
</reference>
<feature type="transmembrane region" description="Helical" evidence="1">
    <location>
        <begin position="319"/>
        <end position="339"/>
    </location>
</feature>
<feature type="transmembrane region" description="Helical" evidence="1">
    <location>
        <begin position="442"/>
        <end position="462"/>
    </location>
</feature>
<accession>A0A7I8DAV9</accession>
<feature type="transmembrane region" description="Helical" evidence="1">
    <location>
        <begin position="468"/>
        <end position="488"/>
    </location>
</feature>
<feature type="transmembrane region" description="Helical" evidence="1">
    <location>
        <begin position="54"/>
        <end position="80"/>
    </location>
</feature>
<evidence type="ECO:0000313" key="3">
    <source>
        <dbReference type="Proteomes" id="UP000593802"/>
    </source>
</evidence>
<dbReference type="InterPro" id="IPR030191">
    <property type="entry name" value="CodB"/>
</dbReference>
<name>A0A7I8DAV9_9BACL</name>
<evidence type="ECO:0000256" key="1">
    <source>
        <dbReference type="SAM" id="Phobius"/>
    </source>
</evidence>
<dbReference type="Gene3D" id="1.10.4160.10">
    <property type="entry name" value="Hydantoin permease"/>
    <property type="match status" value="1"/>
</dbReference>
<feature type="transmembrane region" description="Helical" evidence="1">
    <location>
        <begin position="120"/>
        <end position="144"/>
    </location>
</feature>
<feature type="transmembrane region" description="Helical" evidence="1">
    <location>
        <begin position="86"/>
        <end position="108"/>
    </location>
</feature>
<feature type="transmembrane region" description="Helical" evidence="1">
    <location>
        <begin position="399"/>
        <end position="421"/>
    </location>
</feature>
<keyword evidence="3" id="KW-1185">Reference proteome</keyword>
<feature type="transmembrane region" description="Helical" evidence="1">
    <location>
        <begin position="228"/>
        <end position="249"/>
    </location>
</feature>
<dbReference type="PANTHER" id="PTHR30569">
    <property type="entry name" value="CYTOSINE TRANSPORTER CODB"/>
    <property type="match status" value="1"/>
</dbReference>
<dbReference type="PANTHER" id="PTHR30569:SF0">
    <property type="entry name" value="CYTOSINE PERMEASE"/>
    <property type="match status" value="1"/>
</dbReference>
<feature type="transmembrane region" description="Helical" evidence="1">
    <location>
        <begin position="371"/>
        <end position="393"/>
    </location>
</feature>
<dbReference type="EMBL" id="AP023366">
    <property type="protein sequence ID" value="BCJ85966.1"/>
    <property type="molecule type" value="Genomic_DNA"/>
</dbReference>
<feature type="transmembrane region" description="Helical" evidence="1">
    <location>
        <begin position="270"/>
        <end position="287"/>
    </location>
</feature>
<keyword evidence="1" id="KW-0812">Transmembrane</keyword>
<dbReference type="GO" id="GO:0015209">
    <property type="term" value="F:cytosine transmembrane transporter activity"/>
    <property type="evidence" value="ECO:0007669"/>
    <property type="project" value="InterPro"/>
</dbReference>
<gene>
    <name evidence="2" type="ORF">skT53_09510</name>
</gene>
<sequence>MSMGSNEVILEHGKTGGRTHSEPKRTFNKWVNNPVLEDYSLRYAPRSFRKWSEYAVFSSAIGGIAYLADFAIGGSIAVSYGFANSFWAILVSAVIIFLTGLPIAYYSAKYNIDMDLLTRGAGFGYLGSTLTSLIYASFTFIYFALEGAVMAQAFELYFGLPLAIGYLVSSIIIIPMVIFGMTFLARLQVWTQPIWLTLMVLPFVVILVKDPGAFSNWTHFAGNSPSGASFNPMMFGLAAGVVLSLIAQIGEQVDYLRFMPEKTAKNKSKWWWAVVLAGPGWVILGAFKQWGGAFMAAYVAPAVGLQAANEPIHMYQMGFQTFIPGAFAALTIATFFVILSQIKINVTNAYSGSLSWSNFFSRLLHFHPGRVVWLFLNVGISITLMEFGLFGFLNNVLGFYSNVALAWIGAVVADLVINKAILKISPSYIEFKRAHLHNFNPVGFGSMMIASIVSILAFFNVFGPVLQAFSPFLSLLLAFVLSPILALATKGKYYIARENPYIRKGEDGKMVISLSGGSEAKAVHAALAATVDAGTVIGRKTGQSGFPKETLDMVPEILCTCCHFKYEPEDITYCPFHQGTVCSLCCSLEKDCHDMCKKQ</sequence>
<keyword evidence="1" id="KW-1133">Transmembrane helix</keyword>
<feature type="transmembrane region" description="Helical" evidence="1">
    <location>
        <begin position="190"/>
        <end position="208"/>
    </location>
</feature>
<dbReference type="Proteomes" id="UP000593802">
    <property type="component" value="Chromosome"/>
</dbReference>
<feature type="transmembrane region" description="Helical" evidence="1">
    <location>
        <begin position="156"/>
        <end position="178"/>
    </location>
</feature>
<proteinExistence type="predicted"/>
<dbReference type="KEGG" id="eff:skT53_09510"/>
<keyword evidence="1" id="KW-0472">Membrane</keyword>
<dbReference type="GO" id="GO:0005886">
    <property type="term" value="C:plasma membrane"/>
    <property type="evidence" value="ECO:0007669"/>
    <property type="project" value="TreeGrafter"/>
</dbReference>
<organism evidence="2 3">
    <name type="scientific">Effusibacillus dendaii</name>
    <dbReference type="NCBI Taxonomy" id="2743772"/>
    <lineage>
        <taxon>Bacteria</taxon>
        <taxon>Bacillati</taxon>
        <taxon>Bacillota</taxon>
        <taxon>Bacilli</taxon>
        <taxon>Bacillales</taxon>
        <taxon>Alicyclobacillaceae</taxon>
        <taxon>Effusibacillus</taxon>
    </lineage>
</organism>
<protein>
    <submittedName>
        <fullName evidence="2">Allantoin permease</fullName>
    </submittedName>
</protein>
<evidence type="ECO:0000313" key="2">
    <source>
        <dbReference type="EMBL" id="BCJ85966.1"/>
    </source>
</evidence>
<dbReference type="AlphaFoldDB" id="A0A7I8DAV9"/>